<protein>
    <submittedName>
        <fullName evidence="2">Uncharacterized protein</fullName>
    </submittedName>
</protein>
<dbReference type="AlphaFoldDB" id="A0A1I7G6X3"/>
<gene>
    <name evidence="2" type="ORF">SAMN05216508_1053</name>
</gene>
<keyword evidence="3" id="KW-1185">Reference proteome</keyword>
<reference evidence="2 3" key="1">
    <citation type="submission" date="2016-10" db="EMBL/GenBank/DDBJ databases">
        <authorList>
            <person name="de Groot N.N."/>
        </authorList>
    </citation>
    <scope>NUCLEOTIDE SEQUENCE [LARGE SCALE GENOMIC DNA]</scope>
    <source>
        <strain evidence="2 3">KHGC13</strain>
    </source>
</reference>
<dbReference type="EMBL" id="FPBT01000005">
    <property type="protein sequence ID" value="SFU44006.1"/>
    <property type="molecule type" value="Genomic_DNA"/>
</dbReference>
<accession>A0A1I7G6X3</accession>
<name>A0A1I7G6X3_9FIRM</name>
<sequence length="166" mass="17164">MAGGRRQVLGQRSAKGQAVGSRCWGGGRPRRRRSAGAGAAVGQGAGGRRVLGQRSAKAQAVGGGCWGSGGCGGSGRPRRGRSAAGAIPQKIPFSHPFQAYSPENQGRHDSPGCGITKISVSAPGCPSTRFLHRNYFTQIIPIVYNLRSVRPCHRCTTNAPGNSIGS</sequence>
<evidence type="ECO:0000313" key="3">
    <source>
        <dbReference type="Proteomes" id="UP000198817"/>
    </source>
</evidence>
<dbReference type="Proteomes" id="UP000198817">
    <property type="component" value="Unassembled WGS sequence"/>
</dbReference>
<proteinExistence type="predicted"/>
<evidence type="ECO:0000256" key="1">
    <source>
        <dbReference type="SAM" id="MobiDB-lite"/>
    </source>
</evidence>
<feature type="compositionally biased region" description="Gly residues" evidence="1">
    <location>
        <begin position="39"/>
        <end position="49"/>
    </location>
</feature>
<feature type="region of interest" description="Disordered" evidence="1">
    <location>
        <begin position="1"/>
        <end position="50"/>
    </location>
</feature>
<evidence type="ECO:0000313" key="2">
    <source>
        <dbReference type="EMBL" id="SFU44006.1"/>
    </source>
</evidence>
<organism evidence="2 3">
    <name type="scientific">Eubacterium pyruvativorans</name>
    <dbReference type="NCBI Taxonomy" id="155865"/>
    <lineage>
        <taxon>Bacteria</taxon>
        <taxon>Bacillati</taxon>
        <taxon>Bacillota</taxon>
        <taxon>Clostridia</taxon>
        <taxon>Eubacteriales</taxon>
        <taxon>Eubacteriaceae</taxon>
        <taxon>Eubacterium</taxon>
    </lineage>
</organism>